<dbReference type="PANTHER" id="PTHR10010">
    <property type="entry name" value="SOLUTE CARRIER FAMILY 34 SODIUM PHOSPHATE , MEMBER 2-RELATED"/>
    <property type="match status" value="1"/>
</dbReference>
<dbReference type="Proteomes" id="UP001171111">
    <property type="component" value="Unassembled WGS sequence"/>
</dbReference>
<organism evidence="7 8">
    <name type="scientific">Campylobacter magnus</name>
    <dbReference type="NCBI Taxonomy" id="3026462"/>
    <lineage>
        <taxon>Bacteria</taxon>
        <taxon>Pseudomonadati</taxon>
        <taxon>Campylobacterota</taxon>
        <taxon>Epsilonproteobacteria</taxon>
        <taxon>Campylobacterales</taxon>
        <taxon>Campylobacteraceae</taxon>
        <taxon>Campylobacter</taxon>
    </lineage>
</organism>
<evidence type="ECO:0000256" key="2">
    <source>
        <dbReference type="ARBA" id="ARBA00022475"/>
    </source>
</evidence>
<feature type="transmembrane region" description="Helical" evidence="6">
    <location>
        <begin position="98"/>
        <end position="121"/>
    </location>
</feature>
<dbReference type="RefSeq" id="WP_302244632.1">
    <property type="nucleotide sequence ID" value="NZ_JAULJQ010000008.1"/>
</dbReference>
<reference evidence="7 8" key="1">
    <citation type="submission" date="2023-06" db="EMBL/GenBank/DDBJ databases">
        <title>Campylobacter magnum sp. nov., isolated from cecal contents of domestic pigs (Sus scrofa domesticus).</title>
        <authorList>
            <person name="Papic B."/>
            <person name="Gruntar I."/>
        </authorList>
    </citation>
    <scope>NUCLEOTIDE SEQUENCE [LARGE SCALE GENOMIC DNA]</scope>
    <source>
        <strain evidence="8">34484-21</strain>
    </source>
</reference>
<evidence type="ECO:0000313" key="7">
    <source>
        <dbReference type="EMBL" id="MDO2409861.1"/>
    </source>
</evidence>
<comment type="caution">
    <text evidence="7">The sequence shown here is derived from an EMBL/GenBank/DDBJ whole genome shotgun (WGS) entry which is preliminary data.</text>
</comment>
<name>A0ABT8T7Z8_9BACT</name>
<feature type="transmembrane region" description="Helical" evidence="6">
    <location>
        <begin position="263"/>
        <end position="283"/>
    </location>
</feature>
<keyword evidence="2" id="KW-1003">Cell membrane</keyword>
<evidence type="ECO:0000256" key="5">
    <source>
        <dbReference type="ARBA" id="ARBA00023136"/>
    </source>
</evidence>
<dbReference type="NCBIfam" id="NF037997">
    <property type="entry name" value="Na_Pi_symport"/>
    <property type="match status" value="1"/>
</dbReference>
<feature type="transmembrane region" description="Helical" evidence="6">
    <location>
        <begin position="303"/>
        <end position="325"/>
    </location>
</feature>
<evidence type="ECO:0000256" key="4">
    <source>
        <dbReference type="ARBA" id="ARBA00022989"/>
    </source>
</evidence>
<evidence type="ECO:0000256" key="3">
    <source>
        <dbReference type="ARBA" id="ARBA00022692"/>
    </source>
</evidence>
<gene>
    <name evidence="7" type="ORF">Q2362_07085</name>
</gene>
<accession>A0ABT8T7Z8</accession>
<feature type="transmembrane region" description="Helical" evidence="6">
    <location>
        <begin position="128"/>
        <end position="147"/>
    </location>
</feature>
<evidence type="ECO:0000313" key="8">
    <source>
        <dbReference type="Proteomes" id="UP001171111"/>
    </source>
</evidence>
<sequence>MNDKMKLSLFYGFLIVVCLVMYYGTQVIPIIYGICIFLYAMKVLNSSFKLISGIETFLKIMTKSRFKAFTFGFTTCTLMQSSGLVSVLAISFLSAGLITLTAGLGIIFGANLGCLTGGWLVAAVGLKINISAYAMPMIVIGLISTYSNHKATQGMGFFLFSIGLLFLGIHYMKSGFDSIKDTIDLSQYAMTGIQGLIVYFLIGVIITIIMQSSHATITLAITALAAGQITYENSIAIVIGSNVGSTIMSIIGAFSANIEGKKLTVAHVIFNFTTAIIMLVLVNPFTSLTDILSAWGGIADDDYTLKLAVFNSIFQVVGVLIFYPLTVPMARMLNKYVVAKKERSKVDHAKYLSEESLAFSKSAINVLAREIEHLFSNTLSIIAKTISLSKADIESEEPVGAVIAKRNKPMEVDFNELYENRFKVLYSEIIEYSVDAAKNASSDDLPVLLDIRRCAMNLAESLKHAQTIQPNFFRFMTSQNEHIQLAYNKLRTKLLYTLRLINENAIESPEKDEDKEFLSRDFESQINALNEIITILRNEETHLDALLRDRKITGTMATSLMNDTAQVRSMVSSLAQIVITLKGYQAKYIEKKVTDKELEEKSIEESEEKAG</sequence>
<feature type="transmembrane region" description="Helical" evidence="6">
    <location>
        <begin position="193"/>
        <end position="214"/>
    </location>
</feature>
<feature type="transmembrane region" description="Helical" evidence="6">
    <location>
        <begin position="234"/>
        <end position="256"/>
    </location>
</feature>
<evidence type="ECO:0000256" key="6">
    <source>
        <dbReference type="SAM" id="Phobius"/>
    </source>
</evidence>
<keyword evidence="4 6" id="KW-1133">Transmembrane helix</keyword>
<dbReference type="EMBL" id="JAULJQ010000008">
    <property type="protein sequence ID" value="MDO2409861.1"/>
    <property type="molecule type" value="Genomic_DNA"/>
</dbReference>
<feature type="transmembrane region" description="Helical" evidence="6">
    <location>
        <begin position="153"/>
        <end position="172"/>
    </location>
</feature>
<keyword evidence="5 6" id="KW-0472">Membrane</keyword>
<evidence type="ECO:0000256" key="1">
    <source>
        <dbReference type="ARBA" id="ARBA00004651"/>
    </source>
</evidence>
<keyword evidence="3 6" id="KW-0812">Transmembrane</keyword>
<dbReference type="Pfam" id="PF02690">
    <property type="entry name" value="Na_Pi_cotrans"/>
    <property type="match status" value="2"/>
</dbReference>
<proteinExistence type="predicted"/>
<dbReference type="InterPro" id="IPR003841">
    <property type="entry name" value="Na/Pi_transpt"/>
</dbReference>
<comment type="subcellular location">
    <subcellularLocation>
        <location evidence="1">Cell membrane</location>
        <topology evidence="1">Multi-pass membrane protein</topology>
    </subcellularLocation>
</comment>
<feature type="transmembrane region" description="Helical" evidence="6">
    <location>
        <begin position="7"/>
        <end position="24"/>
    </location>
</feature>
<keyword evidence="8" id="KW-1185">Reference proteome</keyword>
<protein>
    <submittedName>
        <fullName evidence="7">Na/Pi symporter</fullName>
    </submittedName>
</protein>
<dbReference type="PANTHER" id="PTHR10010:SF46">
    <property type="entry name" value="SODIUM-DEPENDENT PHOSPHATE TRANSPORT PROTEIN 2B"/>
    <property type="match status" value="1"/>
</dbReference>